<proteinExistence type="predicted"/>
<name>A0A455UF02_9GAMM</name>
<sequence length="168" mass="18836">MVVAFVHPDNDGLYLERHDAARAQHRRWWRDMQRLSQSISRLTRRLSLPMSPGGRASIHRDITQLEQEQRSLALNEPKRFTLGAALKPMPPYWPILGLVNYANSIGNGSRTAANVVAARQRMERWINARGIGGLPLLIAAVNLVNVTNTMLSAQKDGVDREEMTTLAS</sequence>
<gene>
    <name evidence="1" type="ORF">HSBAA_55530</name>
</gene>
<dbReference type="EMBL" id="AP019514">
    <property type="protein sequence ID" value="BBI64247.1"/>
    <property type="molecule type" value="Genomic_DNA"/>
</dbReference>
<reference evidence="1 2" key="1">
    <citation type="journal article" date="2019" name="Microbiol. Resour. Announc.">
        <title>Complete Genome Sequence of Halomonas sulfidaeris Strain Esulfide1 Isolated from a Metal Sulfide Rock at a Depth of 2,200 Meters, Obtained Using Nanopore Sequencing.</title>
        <authorList>
            <person name="Saito M."/>
            <person name="Nishigata A."/>
            <person name="Galipon J."/>
            <person name="Arakawa K."/>
        </authorList>
    </citation>
    <scope>NUCLEOTIDE SEQUENCE [LARGE SCALE GENOMIC DNA]</scope>
    <source>
        <strain evidence="1 2">ATCC BAA-803</strain>
    </source>
</reference>
<accession>A0A455UF02</accession>
<dbReference type="Proteomes" id="UP000320231">
    <property type="component" value="Chromosome"/>
</dbReference>
<dbReference type="AlphaFoldDB" id="A0A455UF02"/>
<protein>
    <submittedName>
        <fullName evidence="1">Uncharacterized protein</fullName>
    </submittedName>
</protein>
<evidence type="ECO:0000313" key="1">
    <source>
        <dbReference type="EMBL" id="BBI64247.1"/>
    </source>
</evidence>
<evidence type="ECO:0000313" key="2">
    <source>
        <dbReference type="Proteomes" id="UP000320231"/>
    </source>
</evidence>
<organism evidence="1 2">
    <name type="scientific">Vreelandella sulfidaeris</name>
    <dbReference type="NCBI Taxonomy" id="115553"/>
    <lineage>
        <taxon>Bacteria</taxon>
        <taxon>Pseudomonadati</taxon>
        <taxon>Pseudomonadota</taxon>
        <taxon>Gammaproteobacteria</taxon>
        <taxon>Oceanospirillales</taxon>
        <taxon>Halomonadaceae</taxon>
        <taxon>Vreelandella</taxon>
    </lineage>
</organism>
<dbReference type="KEGG" id="hsr:HSBAA_55530"/>